<dbReference type="Proteomes" id="UP000198561">
    <property type="component" value="Unassembled WGS sequence"/>
</dbReference>
<name>A0A1H6I868_CHRCI</name>
<dbReference type="Pfam" id="PF01345">
    <property type="entry name" value="DUF11"/>
    <property type="match status" value="1"/>
</dbReference>
<evidence type="ECO:0000313" key="3">
    <source>
        <dbReference type="Proteomes" id="UP000198561"/>
    </source>
</evidence>
<feature type="domain" description="DUF11" evidence="1">
    <location>
        <begin position="390"/>
        <end position="508"/>
    </location>
</feature>
<accession>A0A1H6I868</accession>
<dbReference type="AlphaFoldDB" id="A0A1H6I868"/>
<organism evidence="2 3">
    <name type="scientific">Chryseobacterium culicis</name>
    <dbReference type="NCBI Taxonomy" id="680127"/>
    <lineage>
        <taxon>Bacteria</taxon>
        <taxon>Pseudomonadati</taxon>
        <taxon>Bacteroidota</taxon>
        <taxon>Flavobacteriia</taxon>
        <taxon>Flavobacteriales</taxon>
        <taxon>Weeksellaceae</taxon>
        <taxon>Chryseobacterium group</taxon>
        <taxon>Chryseobacterium</taxon>
    </lineage>
</organism>
<sequence>MQKKFIRRSRCAQAAFIKSCGTVFQLILFLSLFISSNVYSQTCTNANFNDLTVLNPSGGNTATNGLQIQITGAGNFQVLKNGVYQLYGSTISSGSPYNAANGSQGDGLLLFIGNKYYKIKSMTYDPISGYSQATSSLMNVVSNTCSTSGNTQALDIRLSAVAGGLTYYLNLKYSYTIPNNYLTVTYSIEIPSGSTAPVKLAHFLDGAQLLSADESGFVNGAAPYYTVGIGNTPQLYQAFKYNSGTQWSGYYAYGMSGVPGDLDGDAIFNNTIGPTQLTNSYGISLDFGTTPGTYTSTSDILFACNAPTTPPSFSNKAVCAGTSVDLTSLYTGPAPGSNIALRYYDPSGNLIADPTNVTGAGNYTAEYVDTANQCNSPRATIKITNAACSDLSIAYGGVSSTCVKKGSTFTLTYTVNNSAGVANNPVTATLADADPNSYIFQSYTATSGTYDNTTRKWTIPSLGINGASSTITLTYKVGQNPGNIQFIGNATVAGASTDANPANNTIDMTSVYVTPLDNITANNDAITAQPGNNVINVLTNDVLNGASPATLNSNSNTKVTMVSQSVPGALILNADGSVNIPSGTPAGVYTMDYSYCYYTTYGSTTNTCTNCTTARLTVTVTTSCYKPGAVATAGNPALISKVGISSLQRTAAQNSDNFPAVRQGAWLALEARTKGFVVNRIAFNASGNPIGIPPADFVEGMMVYDTTNKCLKMYTSQDGGTTFGWFCITTQTCPD</sequence>
<evidence type="ECO:0000259" key="1">
    <source>
        <dbReference type="Pfam" id="PF01345"/>
    </source>
</evidence>
<dbReference type="RefSeq" id="WP_089695403.1">
    <property type="nucleotide sequence ID" value="NZ_FNWQ01000007.1"/>
</dbReference>
<protein>
    <recommendedName>
        <fullName evidence="1">DUF11 domain-containing protein</fullName>
    </recommendedName>
</protein>
<dbReference type="InterPro" id="IPR001434">
    <property type="entry name" value="OmcB-like_DUF11"/>
</dbReference>
<dbReference type="STRING" id="680127.SAMN05421593_4167"/>
<evidence type="ECO:0000313" key="2">
    <source>
        <dbReference type="EMBL" id="SEH44446.1"/>
    </source>
</evidence>
<reference evidence="2 3" key="1">
    <citation type="submission" date="2016-10" db="EMBL/GenBank/DDBJ databases">
        <authorList>
            <person name="de Groot N.N."/>
        </authorList>
    </citation>
    <scope>NUCLEOTIDE SEQUENCE [LARGE SCALE GENOMIC DNA]</scope>
    <source>
        <strain evidence="2 3">DSM 23031</strain>
    </source>
</reference>
<proteinExistence type="predicted"/>
<dbReference type="OrthoDB" id="643861at2"/>
<dbReference type="EMBL" id="FNWQ01000007">
    <property type="protein sequence ID" value="SEH44446.1"/>
    <property type="molecule type" value="Genomic_DNA"/>
</dbReference>
<gene>
    <name evidence="2" type="ORF">SAMN05421593_4167</name>
</gene>